<dbReference type="PROSITE" id="PS51257">
    <property type="entry name" value="PROKAR_LIPOPROTEIN"/>
    <property type="match status" value="1"/>
</dbReference>
<dbReference type="Proteomes" id="UP000186917">
    <property type="component" value="Unassembled WGS sequence"/>
</dbReference>
<dbReference type="RefSeq" id="WP_096510798.1">
    <property type="nucleotide sequence ID" value="NZ_AP017422.1"/>
</dbReference>
<evidence type="ECO:0000313" key="2">
    <source>
        <dbReference type="EMBL" id="SIT22094.1"/>
    </source>
</evidence>
<reference evidence="3" key="1">
    <citation type="submission" date="2017-01" db="EMBL/GenBank/DDBJ databases">
        <authorList>
            <person name="Varghese N."/>
            <person name="Submissions S."/>
        </authorList>
    </citation>
    <scope>NUCLEOTIDE SEQUENCE [LARGE SCALE GENOMIC DNA]</scope>
    <source>
        <strain evidence="3">DSM 21054</strain>
    </source>
</reference>
<organism evidence="2 3">
    <name type="scientific">Filimonas lacunae</name>
    <dbReference type="NCBI Taxonomy" id="477680"/>
    <lineage>
        <taxon>Bacteria</taxon>
        <taxon>Pseudomonadati</taxon>
        <taxon>Bacteroidota</taxon>
        <taxon>Chitinophagia</taxon>
        <taxon>Chitinophagales</taxon>
        <taxon>Chitinophagaceae</taxon>
        <taxon>Filimonas</taxon>
    </lineage>
</organism>
<evidence type="ECO:0000256" key="1">
    <source>
        <dbReference type="SAM" id="Phobius"/>
    </source>
</evidence>
<evidence type="ECO:0008006" key="4">
    <source>
        <dbReference type="Google" id="ProtNLM"/>
    </source>
</evidence>
<sequence>MKQVYLLTMICLLGSGCISTQKAGSGLSEGFGSKASLISKNLVLGLDSGLAASTLRAQLCATIDSVITVAGISTNKNISRLLDSVLSKNWSALVQQLVEDVSGKQLRQNLENIREALIGAKTREDVQAILNTLLSDTNTNKIIRLKNELLGETTARQMGMLTDTLMAHIIPRLNNEITDSTLHKLSRFLNQDVQRSIDTNLSVVQKYADWFLAGLALVAAFIITLVWQNRQKYLKLTTLLAAQVNAIPDQKTYDLLTARIKASAANAGVEPTLRTVLQENNLLNTNSWKPLE</sequence>
<dbReference type="AlphaFoldDB" id="A0A1N7QH52"/>
<evidence type="ECO:0000313" key="3">
    <source>
        <dbReference type="Proteomes" id="UP000186917"/>
    </source>
</evidence>
<gene>
    <name evidence="2" type="ORF">SAMN05421788_105240</name>
</gene>
<protein>
    <recommendedName>
        <fullName evidence="4">Lipoprotein</fullName>
    </recommendedName>
</protein>
<feature type="transmembrane region" description="Helical" evidence="1">
    <location>
        <begin position="207"/>
        <end position="227"/>
    </location>
</feature>
<accession>A0A1N7QH52</accession>
<keyword evidence="1" id="KW-0472">Membrane</keyword>
<dbReference type="EMBL" id="FTOR01000005">
    <property type="protein sequence ID" value="SIT22094.1"/>
    <property type="molecule type" value="Genomic_DNA"/>
</dbReference>
<keyword evidence="1" id="KW-0812">Transmembrane</keyword>
<keyword evidence="3" id="KW-1185">Reference proteome</keyword>
<name>A0A1N7QH52_9BACT</name>
<proteinExistence type="predicted"/>
<dbReference type="OrthoDB" id="956079at2"/>
<keyword evidence="1" id="KW-1133">Transmembrane helix</keyword>